<comment type="caution">
    <text evidence="1">The sequence shown here is derived from an EMBL/GenBank/DDBJ whole genome shotgun (WGS) entry which is preliminary data.</text>
</comment>
<reference evidence="1" key="1">
    <citation type="submission" date="2022-04" db="EMBL/GenBank/DDBJ databases">
        <title>A functionally conserved STORR gene fusion in Papaver species that diverged 16.8 million years ago.</title>
        <authorList>
            <person name="Catania T."/>
        </authorList>
    </citation>
    <scope>NUCLEOTIDE SEQUENCE</scope>
    <source>
        <strain evidence="1">S-188037</strain>
    </source>
</reference>
<accession>A0AAD4RY60</accession>
<keyword evidence="2" id="KW-1185">Reference proteome</keyword>
<gene>
    <name evidence="1" type="ORF">MKW98_010165</name>
</gene>
<dbReference type="AlphaFoldDB" id="A0AAD4RY60"/>
<organism evidence="1 2">
    <name type="scientific">Papaver atlanticum</name>
    <dbReference type="NCBI Taxonomy" id="357466"/>
    <lineage>
        <taxon>Eukaryota</taxon>
        <taxon>Viridiplantae</taxon>
        <taxon>Streptophyta</taxon>
        <taxon>Embryophyta</taxon>
        <taxon>Tracheophyta</taxon>
        <taxon>Spermatophyta</taxon>
        <taxon>Magnoliopsida</taxon>
        <taxon>Ranunculales</taxon>
        <taxon>Papaveraceae</taxon>
        <taxon>Papaveroideae</taxon>
        <taxon>Papaver</taxon>
    </lineage>
</organism>
<evidence type="ECO:0000313" key="1">
    <source>
        <dbReference type="EMBL" id="KAI3839860.1"/>
    </source>
</evidence>
<dbReference type="EMBL" id="JAJJMB010017331">
    <property type="protein sequence ID" value="KAI3839860.1"/>
    <property type="molecule type" value="Genomic_DNA"/>
</dbReference>
<name>A0AAD4RY60_9MAGN</name>
<evidence type="ECO:0000313" key="2">
    <source>
        <dbReference type="Proteomes" id="UP001202328"/>
    </source>
</evidence>
<proteinExistence type="predicted"/>
<protein>
    <submittedName>
        <fullName evidence="1">Uncharacterized protein</fullName>
    </submittedName>
</protein>
<dbReference type="Proteomes" id="UP001202328">
    <property type="component" value="Unassembled WGS sequence"/>
</dbReference>
<sequence length="141" mass="16422">MISTLKQLLPVETKIFLLIRRFNGGIQHAVVLIHHQVETQRDYVHDGERMQVIDYDGLIIRFLTSTALVAKKVVFSLSRLWRKIVDEKDASPDMLKEYLLICAMTRWALHSNVESLIGYRVGISFQHYGLRNNNKRRTNLS</sequence>